<keyword evidence="2" id="KW-1185">Reference proteome</keyword>
<evidence type="ECO:0000313" key="1">
    <source>
        <dbReference type="EMBL" id="GAA2156464.1"/>
    </source>
</evidence>
<organism evidence="1 2">
    <name type="scientific">Kitasatospora kazusensis</name>
    <dbReference type="NCBI Taxonomy" id="407974"/>
    <lineage>
        <taxon>Bacteria</taxon>
        <taxon>Bacillati</taxon>
        <taxon>Actinomycetota</taxon>
        <taxon>Actinomycetes</taxon>
        <taxon>Kitasatosporales</taxon>
        <taxon>Streptomycetaceae</taxon>
        <taxon>Kitasatospora</taxon>
    </lineage>
</organism>
<dbReference type="Gene3D" id="1.10.287.1080">
    <property type="entry name" value="MazG-like"/>
    <property type="match status" value="1"/>
</dbReference>
<sequence length="205" mass="21504">MADSTLPACRCGCGGTRLGSHGFADADGGGHAQRALLQRLRTDFGDPADAGSTAGCAVGSTAASTAGSGDAAEVVGRFLDWYDRNRGAGTADSWATVRQLVTWLDQRNGGGDHETAMRLMKLSEEVGETMQAYIGATGQNPRKGVTHTRTDVADELCDVIVTAMVALDRFTPDPQEHLAAKIQRIAERSRAQLDATAAEGAQSPR</sequence>
<dbReference type="RefSeq" id="WP_344468907.1">
    <property type="nucleotide sequence ID" value="NZ_BAAANT010000052.1"/>
</dbReference>
<protein>
    <recommendedName>
        <fullName evidence="3">NTP pyrophosphohydrolase MazG putative catalytic core domain-containing protein</fullName>
    </recommendedName>
</protein>
<evidence type="ECO:0008006" key="3">
    <source>
        <dbReference type="Google" id="ProtNLM"/>
    </source>
</evidence>
<dbReference type="Proteomes" id="UP001422759">
    <property type="component" value="Unassembled WGS sequence"/>
</dbReference>
<dbReference type="InterPro" id="IPR044548">
    <property type="entry name" value="AF0060_NTP-PPase_MazG-like"/>
</dbReference>
<gene>
    <name evidence="1" type="ORF">GCM10009760_57460</name>
</gene>
<proteinExistence type="predicted"/>
<dbReference type="CDD" id="cd11533">
    <property type="entry name" value="NTP-PPase_Af0060_like"/>
    <property type="match status" value="1"/>
</dbReference>
<name>A0ABP5M3X8_9ACTN</name>
<dbReference type="SUPFAM" id="SSF101386">
    <property type="entry name" value="all-alpha NTP pyrophosphatases"/>
    <property type="match status" value="1"/>
</dbReference>
<dbReference type="EMBL" id="BAAANT010000052">
    <property type="protein sequence ID" value="GAA2156464.1"/>
    <property type="molecule type" value="Genomic_DNA"/>
</dbReference>
<reference evidence="2" key="1">
    <citation type="journal article" date="2019" name="Int. J. Syst. Evol. Microbiol.">
        <title>The Global Catalogue of Microorganisms (GCM) 10K type strain sequencing project: providing services to taxonomists for standard genome sequencing and annotation.</title>
        <authorList>
            <consortium name="The Broad Institute Genomics Platform"/>
            <consortium name="The Broad Institute Genome Sequencing Center for Infectious Disease"/>
            <person name="Wu L."/>
            <person name="Ma J."/>
        </authorList>
    </citation>
    <scope>NUCLEOTIDE SEQUENCE [LARGE SCALE GENOMIC DNA]</scope>
    <source>
        <strain evidence="2">JCM 14560</strain>
    </source>
</reference>
<accession>A0ABP5M3X8</accession>
<evidence type="ECO:0000313" key="2">
    <source>
        <dbReference type="Proteomes" id="UP001422759"/>
    </source>
</evidence>
<comment type="caution">
    <text evidence="1">The sequence shown here is derived from an EMBL/GenBank/DDBJ whole genome shotgun (WGS) entry which is preliminary data.</text>
</comment>